<accession>A0AAN8EDV4</accession>
<evidence type="ECO:0000313" key="5">
    <source>
        <dbReference type="Proteomes" id="UP001316803"/>
    </source>
</evidence>
<organism evidence="4 5">
    <name type="scientific">Knufia fluminis</name>
    <dbReference type="NCBI Taxonomy" id="191047"/>
    <lineage>
        <taxon>Eukaryota</taxon>
        <taxon>Fungi</taxon>
        <taxon>Dikarya</taxon>
        <taxon>Ascomycota</taxon>
        <taxon>Pezizomycotina</taxon>
        <taxon>Eurotiomycetes</taxon>
        <taxon>Chaetothyriomycetidae</taxon>
        <taxon>Chaetothyriales</taxon>
        <taxon>Trichomeriaceae</taxon>
        <taxon>Knufia</taxon>
    </lineage>
</organism>
<name>A0AAN8EDV4_9EURO</name>
<sequence>MPVIRRVKPADLFHLNLCNLDPYTENYDISFYLSYLMKWPSLFFCLEENNQIVGYIIGKVEASPNYLQSSQHYLPWHGHVTALTIAPQYRRLGYARLLTRALEKACEQQDAWFVDLFVRESNGSAIKLYESLGYSVFRRVVDYYSDDIGGSMKGEDAFDMRIPLARDKTKQHIRENGREHRVTAEDVF</sequence>
<evidence type="ECO:0000256" key="1">
    <source>
        <dbReference type="ARBA" id="ARBA00022679"/>
    </source>
</evidence>
<keyword evidence="1 4" id="KW-0808">Transferase</keyword>
<dbReference type="SUPFAM" id="SSF55729">
    <property type="entry name" value="Acyl-CoA N-acyltransferases (Nat)"/>
    <property type="match status" value="1"/>
</dbReference>
<dbReference type="GO" id="GO:0031416">
    <property type="term" value="C:NatB complex"/>
    <property type="evidence" value="ECO:0007669"/>
    <property type="project" value="TreeGrafter"/>
</dbReference>
<dbReference type="EC" id="2.3.1.254" evidence="4"/>
<evidence type="ECO:0000259" key="3">
    <source>
        <dbReference type="PROSITE" id="PS51186"/>
    </source>
</evidence>
<feature type="domain" description="N-acetyltransferase" evidence="3">
    <location>
        <begin position="2"/>
        <end position="165"/>
    </location>
</feature>
<keyword evidence="5" id="KW-1185">Reference proteome</keyword>
<dbReference type="InterPro" id="IPR051646">
    <property type="entry name" value="NatB_acetyltransferase_subunit"/>
</dbReference>
<protein>
    <submittedName>
        <fullName evidence="4">N-alpha-acetyltransferase 20</fullName>
        <ecNumber evidence="4">2.3.1.254</ecNumber>
    </submittedName>
</protein>
<dbReference type="PANTHER" id="PTHR45910:SF1">
    <property type="entry name" value="N-ALPHA-ACETYLTRANSFERASE 20"/>
    <property type="match status" value="1"/>
</dbReference>
<keyword evidence="2 4" id="KW-0012">Acyltransferase</keyword>
<dbReference type="Proteomes" id="UP001316803">
    <property type="component" value="Unassembled WGS sequence"/>
</dbReference>
<evidence type="ECO:0000313" key="4">
    <source>
        <dbReference type="EMBL" id="KAK5953163.1"/>
    </source>
</evidence>
<dbReference type="Pfam" id="PF00583">
    <property type="entry name" value="Acetyltransf_1"/>
    <property type="match status" value="1"/>
</dbReference>
<proteinExistence type="predicted"/>
<evidence type="ECO:0000256" key="2">
    <source>
        <dbReference type="ARBA" id="ARBA00023315"/>
    </source>
</evidence>
<dbReference type="GO" id="GO:0120518">
    <property type="term" value="F:protein N-terminal-methionine acetyltransferase activity"/>
    <property type="evidence" value="ECO:0007669"/>
    <property type="project" value="UniProtKB-EC"/>
</dbReference>
<dbReference type="InterPro" id="IPR000182">
    <property type="entry name" value="GNAT_dom"/>
</dbReference>
<dbReference type="PANTHER" id="PTHR45910">
    <property type="entry name" value="N-ALPHA-ACETYLTRANSFERASE 20"/>
    <property type="match status" value="1"/>
</dbReference>
<reference evidence="4 5" key="1">
    <citation type="submission" date="2022-12" db="EMBL/GenBank/DDBJ databases">
        <title>Genomic features and morphological characterization of a novel Knufia sp. strain isolated from spacecraft assembly facility.</title>
        <authorList>
            <person name="Teixeira M."/>
            <person name="Chander A.M."/>
            <person name="Stajich J.E."/>
            <person name="Venkateswaran K."/>
        </authorList>
    </citation>
    <scope>NUCLEOTIDE SEQUENCE [LARGE SCALE GENOMIC DNA]</scope>
    <source>
        <strain evidence="4 5">FJI-L2-BK-P2</strain>
    </source>
</reference>
<dbReference type="InterPro" id="IPR016181">
    <property type="entry name" value="Acyl_CoA_acyltransferase"/>
</dbReference>
<dbReference type="AlphaFoldDB" id="A0AAN8EDV4"/>
<dbReference type="CDD" id="cd04301">
    <property type="entry name" value="NAT_SF"/>
    <property type="match status" value="1"/>
</dbReference>
<dbReference type="FunFam" id="3.40.630.30:FF:000058">
    <property type="entry name" value="N-acetyltransferase (Nat5)"/>
    <property type="match status" value="1"/>
</dbReference>
<comment type="caution">
    <text evidence="4">The sequence shown here is derived from an EMBL/GenBank/DDBJ whole genome shotgun (WGS) entry which is preliminary data.</text>
</comment>
<dbReference type="Gene3D" id="3.40.630.30">
    <property type="match status" value="1"/>
</dbReference>
<gene>
    <name evidence="4" type="primary">naa20</name>
    <name evidence="4" type="ORF">OHC33_005731</name>
</gene>
<dbReference type="EMBL" id="JAKLMC020000012">
    <property type="protein sequence ID" value="KAK5953163.1"/>
    <property type="molecule type" value="Genomic_DNA"/>
</dbReference>
<dbReference type="PROSITE" id="PS51186">
    <property type="entry name" value="GNAT"/>
    <property type="match status" value="1"/>
</dbReference>